<proteinExistence type="predicted"/>
<dbReference type="AlphaFoldDB" id="A0A378IP11"/>
<dbReference type="RefSeq" id="WP_115174213.1">
    <property type="nucleotide sequence ID" value="NZ_UGNY01000001.1"/>
</dbReference>
<evidence type="ECO:0000313" key="2">
    <source>
        <dbReference type="Proteomes" id="UP000254033"/>
    </source>
</evidence>
<accession>A0A378IP11</accession>
<evidence type="ECO:0000313" key="1">
    <source>
        <dbReference type="EMBL" id="STX36936.1"/>
    </source>
</evidence>
<gene>
    <name evidence="1" type="ORF">NCTC11978_00084</name>
</gene>
<organism evidence="1 2">
    <name type="scientific">Legionella feeleii</name>
    <dbReference type="NCBI Taxonomy" id="453"/>
    <lineage>
        <taxon>Bacteria</taxon>
        <taxon>Pseudomonadati</taxon>
        <taxon>Pseudomonadota</taxon>
        <taxon>Gammaproteobacteria</taxon>
        <taxon>Legionellales</taxon>
        <taxon>Legionellaceae</taxon>
        <taxon>Legionella</taxon>
    </lineage>
</organism>
<reference evidence="1 2" key="1">
    <citation type="submission" date="2018-06" db="EMBL/GenBank/DDBJ databases">
        <authorList>
            <consortium name="Pathogen Informatics"/>
            <person name="Doyle S."/>
        </authorList>
    </citation>
    <scope>NUCLEOTIDE SEQUENCE [LARGE SCALE GENOMIC DNA]</scope>
    <source>
        <strain evidence="1 2">NCTC11978</strain>
    </source>
</reference>
<dbReference type="EMBL" id="UGNY01000001">
    <property type="protein sequence ID" value="STX36936.1"/>
    <property type="molecule type" value="Genomic_DNA"/>
</dbReference>
<protein>
    <submittedName>
        <fullName evidence="1">Uncharacterized protein</fullName>
    </submittedName>
</protein>
<name>A0A378IP11_9GAMM</name>
<sequence>MPGFFDNLRNWVAMRAPYTSTAGHRNAQRTNAVTQIAGQGLESLNSTAVIPTKFAQFLTSGYALFRHDTHVSEKLIHAIQLLLAGAHTGLAIALLFQEGDCDELTSNVCKAVTLCEFLYQGTLIVGWVPSELSKDPPPAPAPV</sequence>
<dbReference type="Proteomes" id="UP000254033">
    <property type="component" value="Unassembled WGS sequence"/>
</dbReference>